<dbReference type="CDD" id="cd04458">
    <property type="entry name" value="CSP_CDS"/>
    <property type="match status" value="1"/>
</dbReference>
<dbReference type="Pfam" id="PF00313">
    <property type="entry name" value="CSD"/>
    <property type="match status" value="1"/>
</dbReference>
<dbReference type="SUPFAM" id="SSF50249">
    <property type="entry name" value="Nucleic acid-binding proteins"/>
    <property type="match status" value="1"/>
</dbReference>
<protein>
    <submittedName>
        <fullName evidence="2">Cold shock domain-containing protein</fullName>
    </submittedName>
</protein>
<dbReference type="RefSeq" id="WP_314205863.1">
    <property type="nucleotide sequence ID" value="NZ_JAVTLL010000027.1"/>
</dbReference>
<dbReference type="PROSITE" id="PS51857">
    <property type="entry name" value="CSD_2"/>
    <property type="match status" value="1"/>
</dbReference>
<dbReference type="SMART" id="SM00357">
    <property type="entry name" value="CSP"/>
    <property type="match status" value="1"/>
</dbReference>
<sequence>MARGSVIRYDSVRGYGFIAPSDGGDDVFLHVNDLRFPVTQVHPGIVVEFEVAEGDRGLKATEVSLVATVSDQEPAPGAPASVQVLSPERYRQEVTEVLLRTAPSLTAQSLVEARRGLVEHARSHGWIEG</sequence>
<dbReference type="InterPro" id="IPR012340">
    <property type="entry name" value="NA-bd_OB-fold"/>
</dbReference>
<keyword evidence="3" id="KW-1185">Reference proteome</keyword>
<name>A0ABU3M4J2_9ACTN</name>
<proteinExistence type="predicted"/>
<evidence type="ECO:0000259" key="1">
    <source>
        <dbReference type="PROSITE" id="PS51857"/>
    </source>
</evidence>
<dbReference type="InterPro" id="IPR050181">
    <property type="entry name" value="Cold_shock_domain"/>
</dbReference>
<dbReference type="PRINTS" id="PR00050">
    <property type="entry name" value="COLDSHOCK"/>
</dbReference>
<evidence type="ECO:0000313" key="2">
    <source>
        <dbReference type="EMBL" id="MDT7845658.1"/>
    </source>
</evidence>
<evidence type="ECO:0000313" key="3">
    <source>
        <dbReference type="Proteomes" id="UP001257948"/>
    </source>
</evidence>
<dbReference type="InterPro" id="IPR011129">
    <property type="entry name" value="CSD"/>
</dbReference>
<accession>A0ABU3M4J2</accession>
<dbReference type="Gene3D" id="2.40.50.140">
    <property type="entry name" value="Nucleic acid-binding proteins"/>
    <property type="match status" value="1"/>
</dbReference>
<dbReference type="PANTHER" id="PTHR11544">
    <property type="entry name" value="COLD SHOCK DOMAIN CONTAINING PROTEINS"/>
    <property type="match status" value="1"/>
</dbReference>
<dbReference type="Proteomes" id="UP001257948">
    <property type="component" value="Unassembled WGS sequence"/>
</dbReference>
<gene>
    <name evidence="2" type="ORF">RQC66_33585</name>
</gene>
<dbReference type="EMBL" id="JAVTLL010000027">
    <property type="protein sequence ID" value="MDT7845658.1"/>
    <property type="molecule type" value="Genomic_DNA"/>
</dbReference>
<organism evidence="2 3">
    <name type="scientific">Streptomyces justiciae</name>
    <dbReference type="NCBI Taxonomy" id="2780140"/>
    <lineage>
        <taxon>Bacteria</taxon>
        <taxon>Bacillati</taxon>
        <taxon>Actinomycetota</taxon>
        <taxon>Actinomycetes</taxon>
        <taxon>Kitasatosporales</taxon>
        <taxon>Streptomycetaceae</taxon>
        <taxon>Streptomyces</taxon>
    </lineage>
</organism>
<dbReference type="InterPro" id="IPR002059">
    <property type="entry name" value="CSP_DNA-bd"/>
</dbReference>
<comment type="caution">
    <text evidence="2">The sequence shown here is derived from an EMBL/GenBank/DDBJ whole genome shotgun (WGS) entry which is preliminary data.</text>
</comment>
<reference evidence="3" key="1">
    <citation type="submission" date="2023-07" db="EMBL/GenBank/DDBJ databases">
        <title>Draft genome sequence of the endophytic actinobacterium Streptomyces justiciae WPN32, a potential antibiotic producer.</title>
        <authorList>
            <person name="Yasawong M."/>
            <person name="Pana W."/>
            <person name="Ganta P."/>
            <person name="Santapan N."/>
            <person name="Songngamsuk T."/>
            <person name="Phatcharaharikarn M."/>
            <person name="Kerdtoob S."/>
            <person name="Nantapong N."/>
        </authorList>
    </citation>
    <scope>NUCLEOTIDE SEQUENCE [LARGE SCALE GENOMIC DNA]</scope>
    <source>
        <strain evidence="3">WPN32</strain>
    </source>
</reference>
<feature type="domain" description="CSD" evidence="1">
    <location>
        <begin position="1"/>
        <end position="65"/>
    </location>
</feature>